<dbReference type="RefSeq" id="WP_166187675.1">
    <property type="nucleotide sequence ID" value="NZ_CP049811.1"/>
</dbReference>
<keyword evidence="2" id="KW-0472">Membrane</keyword>
<keyword evidence="1" id="KW-0175">Coiled coil</keyword>
<accession>A0A6G7VHL4</accession>
<feature type="transmembrane region" description="Helical" evidence="2">
    <location>
        <begin position="92"/>
        <end position="110"/>
    </location>
</feature>
<dbReference type="AlphaFoldDB" id="A0A6G7VHL4"/>
<gene>
    <name evidence="4" type="ORF">G8E03_01135</name>
</gene>
<keyword evidence="2" id="KW-0812">Transmembrane</keyword>
<dbReference type="KEGG" id="mon:G8E03_01135"/>
<name>A0A6G7VHL4_9RHOB</name>
<dbReference type="EMBL" id="CP049811">
    <property type="protein sequence ID" value="QIK39484.1"/>
    <property type="molecule type" value="Genomic_DNA"/>
</dbReference>
<proteinExistence type="predicted"/>
<evidence type="ECO:0000256" key="2">
    <source>
        <dbReference type="SAM" id="Phobius"/>
    </source>
</evidence>
<keyword evidence="2" id="KW-1133">Transmembrane helix</keyword>
<feature type="coiled-coil region" evidence="1">
    <location>
        <begin position="25"/>
        <end position="89"/>
    </location>
</feature>
<evidence type="ECO:0000313" key="5">
    <source>
        <dbReference type="Proteomes" id="UP000500791"/>
    </source>
</evidence>
<evidence type="ECO:0000313" key="4">
    <source>
        <dbReference type="EMBL" id="QIK39484.1"/>
    </source>
</evidence>
<evidence type="ECO:0000259" key="3">
    <source>
        <dbReference type="Pfam" id="PF19029"/>
    </source>
</evidence>
<feature type="domain" description="DUF883" evidence="3">
    <location>
        <begin position="83"/>
        <end position="112"/>
    </location>
</feature>
<dbReference type="InterPro" id="IPR043605">
    <property type="entry name" value="DUF883_C"/>
</dbReference>
<sequence>MAQTPAKTTNDMASAPSTSDLSLQVEALKADIAGLTETISALGKQKANETKEEIELRAQLLKERGKMAVDQAGNEFDRLSSEAERSIREKPMTALAIAAGVGLVVGFLTSRK</sequence>
<dbReference type="Pfam" id="PF19029">
    <property type="entry name" value="DUF883_C"/>
    <property type="match status" value="1"/>
</dbReference>
<keyword evidence="5" id="KW-1185">Reference proteome</keyword>
<organism evidence="4 5">
    <name type="scientific">Pontivivens nitratireducens</name>
    <dbReference type="NCBI Taxonomy" id="2758038"/>
    <lineage>
        <taxon>Bacteria</taxon>
        <taxon>Pseudomonadati</taxon>
        <taxon>Pseudomonadota</taxon>
        <taxon>Alphaproteobacteria</taxon>
        <taxon>Rhodobacterales</taxon>
        <taxon>Paracoccaceae</taxon>
        <taxon>Pontivivens</taxon>
    </lineage>
</organism>
<dbReference type="Proteomes" id="UP000500791">
    <property type="component" value="Chromosome"/>
</dbReference>
<reference evidence="4 5" key="1">
    <citation type="submission" date="2020-03" db="EMBL/GenBank/DDBJ databases">
        <title>Complete genome sequence of Monaibacterium sp. ALG8 with diverse plasmids.</title>
        <authorList>
            <person name="Sun C."/>
        </authorList>
    </citation>
    <scope>NUCLEOTIDE SEQUENCE [LARGE SCALE GENOMIC DNA]</scope>
    <source>
        <strain evidence="4 5">ALG8</strain>
    </source>
</reference>
<evidence type="ECO:0000256" key="1">
    <source>
        <dbReference type="SAM" id="Coils"/>
    </source>
</evidence>
<protein>
    <submittedName>
        <fullName evidence="4">DUF883 family protein</fullName>
    </submittedName>
</protein>